<dbReference type="CDD" id="cd00371">
    <property type="entry name" value="HMA"/>
    <property type="match status" value="1"/>
</dbReference>
<protein>
    <recommendedName>
        <fullName evidence="4">Superoxide dismutase 1 copper chaperone</fullName>
    </recommendedName>
    <alternativeName>
        <fullName evidence="9">Superoxide dismutase copper chaperone</fullName>
    </alternativeName>
</protein>
<dbReference type="Pfam" id="PF00403">
    <property type="entry name" value="HMA"/>
    <property type="match status" value="1"/>
</dbReference>
<dbReference type="PANTHER" id="PTHR10003">
    <property type="entry name" value="SUPEROXIDE DISMUTASE CU-ZN -RELATED"/>
    <property type="match status" value="1"/>
</dbReference>
<evidence type="ECO:0000256" key="9">
    <source>
        <dbReference type="ARBA" id="ARBA00032899"/>
    </source>
</evidence>
<dbReference type="GO" id="GO:0005507">
    <property type="term" value="F:copper ion binding"/>
    <property type="evidence" value="ECO:0007669"/>
    <property type="project" value="InterPro"/>
</dbReference>
<evidence type="ECO:0000313" key="12">
    <source>
        <dbReference type="Proteomes" id="UP000184499"/>
    </source>
</evidence>
<feature type="domain" description="HMA" evidence="10">
    <location>
        <begin position="4"/>
        <end position="67"/>
    </location>
</feature>
<dbReference type="STRING" id="767769.A0A1L9UJM4"/>
<reference evidence="12" key="1">
    <citation type="journal article" date="2017" name="Genome Biol.">
        <title>Comparative genomics reveals high biological diversity and specific adaptations in the industrially and medically important fungal genus Aspergillus.</title>
        <authorList>
            <person name="de Vries R.P."/>
            <person name="Riley R."/>
            <person name="Wiebenga A."/>
            <person name="Aguilar-Osorio G."/>
            <person name="Amillis S."/>
            <person name="Uchima C.A."/>
            <person name="Anderluh G."/>
            <person name="Asadollahi M."/>
            <person name="Askin M."/>
            <person name="Barry K."/>
            <person name="Battaglia E."/>
            <person name="Bayram O."/>
            <person name="Benocci T."/>
            <person name="Braus-Stromeyer S.A."/>
            <person name="Caldana C."/>
            <person name="Canovas D."/>
            <person name="Cerqueira G.C."/>
            <person name="Chen F."/>
            <person name="Chen W."/>
            <person name="Choi C."/>
            <person name="Clum A."/>
            <person name="Dos Santos R.A."/>
            <person name="Damasio A.R."/>
            <person name="Diallinas G."/>
            <person name="Emri T."/>
            <person name="Fekete E."/>
            <person name="Flipphi M."/>
            <person name="Freyberg S."/>
            <person name="Gallo A."/>
            <person name="Gournas C."/>
            <person name="Habgood R."/>
            <person name="Hainaut M."/>
            <person name="Harispe M.L."/>
            <person name="Henrissat B."/>
            <person name="Hilden K.S."/>
            <person name="Hope R."/>
            <person name="Hossain A."/>
            <person name="Karabika E."/>
            <person name="Karaffa L."/>
            <person name="Karanyi Z."/>
            <person name="Krasevec N."/>
            <person name="Kuo A."/>
            <person name="Kusch H."/>
            <person name="LaButti K."/>
            <person name="Lagendijk E.L."/>
            <person name="Lapidus A."/>
            <person name="Levasseur A."/>
            <person name="Lindquist E."/>
            <person name="Lipzen A."/>
            <person name="Logrieco A.F."/>
            <person name="MacCabe A."/>
            <person name="Maekelae M.R."/>
            <person name="Malavazi I."/>
            <person name="Melin P."/>
            <person name="Meyer V."/>
            <person name="Mielnichuk N."/>
            <person name="Miskei M."/>
            <person name="Molnar A.P."/>
            <person name="Mule G."/>
            <person name="Ngan C.Y."/>
            <person name="Orejas M."/>
            <person name="Orosz E."/>
            <person name="Ouedraogo J.P."/>
            <person name="Overkamp K.M."/>
            <person name="Park H.-S."/>
            <person name="Perrone G."/>
            <person name="Piumi F."/>
            <person name="Punt P.J."/>
            <person name="Ram A.F."/>
            <person name="Ramon A."/>
            <person name="Rauscher S."/>
            <person name="Record E."/>
            <person name="Riano-Pachon D.M."/>
            <person name="Robert V."/>
            <person name="Roehrig J."/>
            <person name="Ruller R."/>
            <person name="Salamov A."/>
            <person name="Salih N.S."/>
            <person name="Samson R.A."/>
            <person name="Sandor E."/>
            <person name="Sanguinetti M."/>
            <person name="Schuetze T."/>
            <person name="Sepcic K."/>
            <person name="Shelest E."/>
            <person name="Sherlock G."/>
            <person name="Sophianopoulou V."/>
            <person name="Squina F.M."/>
            <person name="Sun H."/>
            <person name="Susca A."/>
            <person name="Todd R.B."/>
            <person name="Tsang A."/>
            <person name="Unkles S.E."/>
            <person name="van de Wiele N."/>
            <person name="van Rossen-Uffink D."/>
            <person name="Oliveira J.V."/>
            <person name="Vesth T.C."/>
            <person name="Visser J."/>
            <person name="Yu J.-H."/>
            <person name="Zhou M."/>
            <person name="Andersen M.R."/>
            <person name="Archer D.B."/>
            <person name="Baker S.E."/>
            <person name="Benoit I."/>
            <person name="Brakhage A.A."/>
            <person name="Braus G.H."/>
            <person name="Fischer R."/>
            <person name="Frisvad J.C."/>
            <person name="Goldman G.H."/>
            <person name="Houbraken J."/>
            <person name="Oakley B."/>
            <person name="Pocsi I."/>
            <person name="Scazzocchio C."/>
            <person name="Seiboth B."/>
            <person name="vanKuyk P.A."/>
            <person name="Wortman J."/>
            <person name="Dyer P.S."/>
            <person name="Grigoriev I.V."/>
        </authorList>
    </citation>
    <scope>NUCLEOTIDE SEQUENCE [LARGE SCALE GENOMIC DNA]</scope>
    <source>
        <strain evidence="12">CBS 101740 / IMI 381727 / IBT 21946</strain>
    </source>
</reference>
<dbReference type="OMA" id="KNVWEER"/>
<evidence type="ECO:0000256" key="1">
    <source>
        <dbReference type="ARBA" id="ARBA00001973"/>
    </source>
</evidence>
<dbReference type="Pfam" id="PF00080">
    <property type="entry name" value="Sod_Cu"/>
    <property type="match status" value="1"/>
</dbReference>
<dbReference type="InterPro" id="IPR036163">
    <property type="entry name" value="HMA_dom_sf"/>
</dbReference>
<sequence length="247" mass="26315">MIEPFQTTFAVPMTCEGCVKDVSASLKKLEGINKVEANLKDQLVFIEGTAPPSSIVSAIQATGRDAILRGSGTSNSSAVCILETHSNSVSNKIRGLARMVQVSSNMTLVDLTINGLSSGKYYATVRDTGDISQGAGSTGGIWEAVKAKVLGSEPVKEPRGIFGSVEVNDKGRGNVFLDRPVAVWEMIGRSMVVSKSQEGPFRQEDPDTLVGVIARSAGVWDNDKMVCSCSGKNVWQERQEQVAQGMA</sequence>
<organism evidence="11 12">
    <name type="scientific">Aspergillus brasiliensis (strain CBS 101740 / IMI 381727 / IBT 21946)</name>
    <dbReference type="NCBI Taxonomy" id="767769"/>
    <lineage>
        <taxon>Eukaryota</taxon>
        <taxon>Fungi</taxon>
        <taxon>Dikarya</taxon>
        <taxon>Ascomycota</taxon>
        <taxon>Pezizomycotina</taxon>
        <taxon>Eurotiomycetes</taxon>
        <taxon>Eurotiomycetidae</taxon>
        <taxon>Eurotiales</taxon>
        <taxon>Aspergillaceae</taxon>
        <taxon>Aspergillus</taxon>
        <taxon>Aspergillus subgen. Circumdati</taxon>
    </lineage>
</organism>
<dbReference type="EMBL" id="KV878684">
    <property type="protein sequence ID" value="OJJ71810.1"/>
    <property type="molecule type" value="Genomic_DNA"/>
</dbReference>
<dbReference type="FunFam" id="3.30.70.100:FF:000038">
    <property type="entry name" value="Superoxide dismutase 1 copper chaperone"/>
    <property type="match status" value="1"/>
</dbReference>
<dbReference type="Proteomes" id="UP000184499">
    <property type="component" value="Unassembled WGS sequence"/>
</dbReference>
<dbReference type="Gene3D" id="3.30.70.100">
    <property type="match status" value="1"/>
</dbReference>
<proteinExistence type="inferred from homology"/>
<dbReference type="InterPro" id="IPR001424">
    <property type="entry name" value="SOD_Cu_Zn_dom"/>
</dbReference>
<keyword evidence="12" id="KW-1185">Reference proteome</keyword>
<evidence type="ECO:0000256" key="3">
    <source>
        <dbReference type="ARBA" id="ARBA00010636"/>
    </source>
</evidence>
<dbReference type="SUPFAM" id="SSF49329">
    <property type="entry name" value="Cu,Zn superoxide dismutase-like"/>
    <property type="match status" value="1"/>
</dbReference>
<dbReference type="OrthoDB" id="666972at2759"/>
<evidence type="ECO:0000256" key="5">
    <source>
        <dbReference type="ARBA" id="ARBA00022490"/>
    </source>
</evidence>
<keyword evidence="5" id="KW-0963">Cytoplasm</keyword>
<dbReference type="GO" id="GO:0006801">
    <property type="term" value="P:superoxide metabolic process"/>
    <property type="evidence" value="ECO:0007669"/>
    <property type="project" value="InterPro"/>
</dbReference>
<evidence type="ECO:0000259" key="10">
    <source>
        <dbReference type="PROSITE" id="PS50846"/>
    </source>
</evidence>
<comment type="cofactor">
    <cofactor evidence="1">
        <name>Cu(2+)</name>
        <dbReference type="ChEBI" id="CHEBI:29036"/>
    </cofactor>
</comment>
<evidence type="ECO:0000313" key="11">
    <source>
        <dbReference type="EMBL" id="OJJ71810.1"/>
    </source>
</evidence>
<comment type="subcellular location">
    <subcellularLocation>
        <location evidence="2">Cytoplasm</location>
    </subcellularLocation>
</comment>
<keyword evidence="7" id="KW-1015">Disulfide bond</keyword>
<dbReference type="InterPro" id="IPR006121">
    <property type="entry name" value="HMA_dom"/>
</dbReference>
<evidence type="ECO:0000256" key="7">
    <source>
        <dbReference type="ARBA" id="ARBA00023157"/>
    </source>
</evidence>
<comment type="similarity">
    <text evidence="8">In the C-terminal section; belongs to the Cu-Zn superoxide dismutase family.</text>
</comment>
<dbReference type="VEuPathDB" id="FungiDB:ASPBRDRAFT_152459"/>
<dbReference type="GO" id="GO:0005737">
    <property type="term" value="C:cytoplasm"/>
    <property type="evidence" value="ECO:0007669"/>
    <property type="project" value="UniProtKB-SubCell"/>
</dbReference>
<gene>
    <name evidence="11" type="ORF">ASPBRDRAFT_152459</name>
</gene>
<dbReference type="Gene3D" id="2.60.40.200">
    <property type="entry name" value="Superoxide dismutase, copper/zinc binding domain"/>
    <property type="match status" value="1"/>
</dbReference>
<dbReference type="SUPFAM" id="SSF55008">
    <property type="entry name" value="HMA, heavy metal-associated domain"/>
    <property type="match status" value="1"/>
</dbReference>
<keyword evidence="6" id="KW-0479">Metal-binding</keyword>
<comment type="similarity">
    <text evidence="3">Belongs to the CCS1 family.</text>
</comment>
<dbReference type="InterPro" id="IPR036423">
    <property type="entry name" value="SOD-like_Cu/Zn_dom_sf"/>
</dbReference>
<dbReference type="PROSITE" id="PS50846">
    <property type="entry name" value="HMA_2"/>
    <property type="match status" value="1"/>
</dbReference>
<dbReference type="AlphaFoldDB" id="A0A1L9UJM4"/>
<evidence type="ECO:0000256" key="8">
    <source>
        <dbReference type="ARBA" id="ARBA00025798"/>
    </source>
</evidence>
<dbReference type="InterPro" id="IPR024134">
    <property type="entry name" value="SOD_Cu/Zn_/chaperone"/>
</dbReference>
<dbReference type="FunFam" id="2.60.40.200:FF:000009">
    <property type="entry name" value="Superoxide dismutase 1 copper chaperone"/>
    <property type="match status" value="1"/>
</dbReference>
<name>A0A1L9UJM4_ASPBC</name>
<dbReference type="GeneID" id="93571834"/>
<dbReference type="RefSeq" id="XP_067479058.1">
    <property type="nucleotide sequence ID" value="XM_067619346.1"/>
</dbReference>
<evidence type="ECO:0000256" key="6">
    <source>
        <dbReference type="ARBA" id="ARBA00022723"/>
    </source>
</evidence>
<evidence type="ECO:0000256" key="2">
    <source>
        <dbReference type="ARBA" id="ARBA00004496"/>
    </source>
</evidence>
<accession>A0A1L9UJM4</accession>
<evidence type="ECO:0000256" key="4">
    <source>
        <dbReference type="ARBA" id="ARBA00016103"/>
    </source>
</evidence>